<protein>
    <recommendedName>
        <fullName evidence="10">Thiamine-phosphate synthase</fullName>
        <shortName evidence="10">TP synthase</shortName>
        <shortName evidence="10">TPS</shortName>
        <ecNumber evidence="10">2.5.1.3</ecNumber>
    </recommendedName>
    <alternativeName>
        <fullName evidence="10">Thiamine-phosphate pyrophosphorylase</fullName>
        <shortName evidence="10">TMP pyrophosphorylase</shortName>
        <shortName evidence="10">TMP-PPase</shortName>
    </alternativeName>
</protein>
<dbReference type="PANTHER" id="PTHR20857:SF15">
    <property type="entry name" value="THIAMINE-PHOSPHATE SYNTHASE"/>
    <property type="match status" value="1"/>
</dbReference>
<dbReference type="InterPro" id="IPR034291">
    <property type="entry name" value="TMP_synthase"/>
</dbReference>
<comment type="catalytic activity">
    <reaction evidence="9 10">
        <text>2-[(2R,5Z)-2-carboxy-4-methylthiazol-5(2H)-ylidene]ethyl phosphate + 4-amino-2-methyl-5-(diphosphooxymethyl)pyrimidine + 2 H(+) = thiamine phosphate + CO2 + diphosphate</text>
        <dbReference type="Rhea" id="RHEA:47844"/>
        <dbReference type="ChEBI" id="CHEBI:15378"/>
        <dbReference type="ChEBI" id="CHEBI:16526"/>
        <dbReference type="ChEBI" id="CHEBI:33019"/>
        <dbReference type="ChEBI" id="CHEBI:37575"/>
        <dbReference type="ChEBI" id="CHEBI:57841"/>
        <dbReference type="ChEBI" id="CHEBI:62899"/>
        <dbReference type="EC" id="2.5.1.3"/>
    </reaction>
</comment>
<evidence type="ECO:0000256" key="9">
    <source>
        <dbReference type="ARBA" id="ARBA00047883"/>
    </source>
</evidence>
<dbReference type="InterPro" id="IPR022998">
    <property type="entry name" value="ThiamineP_synth_TenI"/>
</dbReference>
<dbReference type="GO" id="GO:0009229">
    <property type="term" value="P:thiamine diphosphate biosynthetic process"/>
    <property type="evidence" value="ECO:0007669"/>
    <property type="project" value="UniProtKB-UniRule"/>
</dbReference>
<evidence type="ECO:0000256" key="4">
    <source>
        <dbReference type="ARBA" id="ARBA00022723"/>
    </source>
</evidence>
<evidence type="ECO:0000256" key="3">
    <source>
        <dbReference type="ARBA" id="ARBA00022679"/>
    </source>
</evidence>
<dbReference type="KEGG" id="chm:B842_08255"/>
<dbReference type="GO" id="GO:0000287">
    <property type="term" value="F:magnesium ion binding"/>
    <property type="evidence" value="ECO:0007669"/>
    <property type="project" value="UniProtKB-UniRule"/>
</dbReference>
<evidence type="ECO:0000256" key="10">
    <source>
        <dbReference type="HAMAP-Rule" id="MF_00097"/>
    </source>
</evidence>
<evidence type="ECO:0000256" key="2">
    <source>
        <dbReference type="ARBA" id="ARBA00005165"/>
    </source>
</evidence>
<dbReference type="HOGENOM" id="CLU_018272_3_2_11"/>
<name>A0A0B5D3H4_9CORY</name>
<reference evidence="12 13" key="1">
    <citation type="submission" date="2013-04" db="EMBL/GenBank/DDBJ databases">
        <title>Complete genome sequence of Corynebacterium humireducens DSM 45392(T), isolated from a wastewater-fed microbial fuel cell.</title>
        <authorList>
            <person name="Ruckert C."/>
            <person name="Albersmeier A."/>
            <person name="Kalinowski J."/>
        </authorList>
    </citation>
    <scope>NUCLEOTIDE SEQUENCE [LARGE SCALE GENOMIC DNA]</scope>
    <source>
        <strain evidence="13">MFC-5</strain>
    </source>
</reference>
<feature type="binding site" evidence="10">
    <location>
        <begin position="37"/>
        <end position="41"/>
    </location>
    <ligand>
        <name>4-amino-2-methyl-5-(diphosphooxymethyl)pyrimidine</name>
        <dbReference type="ChEBI" id="CHEBI:57841"/>
    </ligand>
</feature>
<dbReference type="AlphaFoldDB" id="A0A0B5D3H4"/>
<evidence type="ECO:0000256" key="8">
    <source>
        <dbReference type="ARBA" id="ARBA00047851"/>
    </source>
</evidence>
<dbReference type="EC" id="2.5.1.3" evidence="10"/>
<evidence type="ECO:0000256" key="5">
    <source>
        <dbReference type="ARBA" id="ARBA00022842"/>
    </source>
</evidence>
<dbReference type="GO" id="GO:0004789">
    <property type="term" value="F:thiamine-phosphate diphosphorylase activity"/>
    <property type="evidence" value="ECO:0007669"/>
    <property type="project" value="UniProtKB-UniRule"/>
</dbReference>
<feature type="binding site" evidence="10">
    <location>
        <position position="93"/>
    </location>
    <ligand>
        <name>Mg(2+)</name>
        <dbReference type="ChEBI" id="CHEBI:18420"/>
    </ligand>
</feature>
<evidence type="ECO:0000313" key="12">
    <source>
        <dbReference type="EMBL" id="AJE33500.1"/>
    </source>
</evidence>
<proteinExistence type="inferred from homology"/>
<keyword evidence="4 10" id="KW-0479">Metal-binding</keyword>
<keyword evidence="6 10" id="KW-0784">Thiamine biosynthesis</keyword>
<gene>
    <name evidence="10 12" type="primary">thiE</name>
    <name evidence="12" type="ORF">B842_08255</name>
</gene>
<comment type="cofactor">
    <cofactor evidence="10">
        <name>Mg(2+)</name>
        <dbReference type="ChEBI" id="CHEBI:18420"/>
    </cofactor>
    <text evidence="10">Binds 1 Mg(2+) ion per subunit.</text>
</comment>
<evidence type="ECO:0000256" key="6">
    <source>
        <dbReference type="ARBA" id="ARBA00022977"/>
    </source>
</evidence>
<dbReference type="GO" id="GO:0009228">
    <property type="term" value="P:thiamine biosynthetic process"/>
    <property type="evidence" value="ECO:0007669"/>
    <property type="project" value="UniProtKB-KW"/>
</dbReference>
<comment type="similarity">
    <text evidence="10">Belongs to the thiamine-phosphate synthase family.</text>
</comment>
<feature type="binding site" evidence="10">
    <location>
        <position position="68"/>
    </location>
    <ligand>
        <name>4-amino-2-methyl-5-(diphosphooxymethyl)pyrimidine</name>
        <dbReference type="ChEBI" id="CHEBI:57841"/>
    </ligand>
</feature>
<feature type="domain" description="Thiamine phosphate synthase/TenI" evidence="11">
    <location>
        <begin position="9"/>
        <end position="194"/>
    </location>
</feature>
<accession>A0A0B5D3H4</accession>
<keyword evidence="5 10" id="KW-0460">Magnesium</keyword>
<dbReference type="InterPro" id="IPR013785">
    <property type="entry name" value="Aldolase_TIM"/>
</dbReference>
<evidence type="ECO:0000256" key="7">
    <source>
        <dbReference type="ARBA" id="ARBA00047334"/>
    </source>
</evidence>
<dbReference type="UniPathway" id="UPA00060">
    <property type="reaction ID" value="UER00141"/>
</dbReference>
<feature type="binding site" evidence="10">
    <location>
        <position position="69"/>
    </location>
    <ligand>
        <name>Mg(2+)</name>
        <dbReference type="ChEBI" id="CHEBI:18420"/>
    </ligand>
</feature>
<dbReference type="EMBL" id="CP005286">
    <property type="protein sequence ID" value="AJE33500.1"/>
    <property type="molecule type" value="Genomic_DNA"/>
</dbReference>
<dbReference type="SUPFAM" id="SSF51391">
    <property type="entry name" value="Thiamin phosphate synthase"/>
    <property type="match status" value="1"/>
</dbReference>
<dbReference type="PANTHER" id="PTHR20857">
    <property type="entry name" value="THIAMINE-PHOSPHATE PYROPHOSPHORYLASE"/>
    <property type="match status" value="1"/>
</dbReference>
<dbReference type="RefSeq" id="WP_040086114.1">
    <property type="nucleotide sequence ID" value="NZ_BCSU01000003.1"/>
</dbReference>
<dbReference type="Proteomes" id="UP000031524">
    <property type="component" value="Chromosome"/>
</dbReference>
<dbReference type="CDD" id="cd00564">
    <property type="entry name" value="TMP_TenI"/>
    <property type="match status" value="1"/>
</dbReference>
<dbReference type="InterPro" id="IPR036206">
    <property type="entry name" value="ThiamineP_synth_sf"/>
</dbReference>
<comment type="function">
    <text evidence="1 10">Condenses 4-methyl-5-(beta-hydroxyethyl)thiazole monophosphate (THZ-P) and 2-methyl-4-amino-5-hydroxymethyl pyrimidine pyrophosphate (HMP-PP) to form thiamine monophosphate (TMP).</text>
</comment>
<comment type="pathway">
    <text evidence="2 10">Cofactor biosynthesis; thiamine diphosphate biosynthesis; thiamine phosphate from 4-amino-2-methyl-5-diphosphomethylpyrimidine and 4-methyl-5-(2-phosphoethyl)-thiazole: step 1/1.</text>
</comment>
<comment type="catalytic activity">
    <reaction evidence="7 10">
        <text>4-methyl-5-(2-phosphooxyethyl)-thiazole + 4-amino-2-methyl-5-(diphosphooxymethyl)pyrimidine + H(+) = thiamine phosphate + diphosphate</text>
        <dbReference type="Rhea" id="RHEA:22328"/>
        <dbReference type="ChEBI" id="CHEBI:15378"/>
        <dbReference type="ChEBI" id="CHEBI:33019"/>
        <dbReference type="ChEBI" id="CHEBI:37575"/>
        <dbReference type="ChEBI" id="CHEBI:57841"/>
        <dbReference type="ChEBI" id="CHEBI:58296"/>
        <dbReference type="EC" id="2.5.1.3"/>
    </reaction>
</comment>
<organism evidence="12 13">
    <name type="scientific">Corynebacterium humireducens NBRC 106098 = DSM 45392</name>
    <dbReference type="NCBI Taxonomy" id="1223515"/>
    <lineage>
        <taxon>Bacteria</taxon>
        <taxon>Bacillati</taxon>
        <taxon>Actinomycetota</taxon>
        <taxon>Actinomycetes</taxon>
        <taxon>Mycobacteriales</taxon>
        <taxon>Corynebacteriaceae</taxon>
        <taxon>Corynebacterium</taxon>
    </lineage>
</organism>
<keyword evidence="3 10" id="KW-0808">Transferase</keyword>
<evidence type="ECO:0000259" key="11">
    <source>
        <dbReference type="Pfam" id="PF02581"/>
    </source>
</evidence>
<dbReference type="Pfam" id="PF02581">
    <property type="entry name" value="TMP-TENI"/>
    <property type="match status" value="1"/>
</dbReference>
<dbReference type="Gene3D" id="3.20.20.70">
    <property type="entry name" value="Aldolase class I"/>
    <property type="match status" value="1"/>
</dbReference>
<comment type="catalytic activity">
    <reaction evidence="8 10">
        <text>2-(2-carboxy-4-methylthiazol-5-yl)ethyl phosphate + 4-amino-2-methyl-5-(diphosphooxymethyl)pyrimidine + 2 H(+) = thiamine phosphate + CO2 + diphosphate</text>
        <dbReference type="Rhea" id="RHEA:47848"/>
        <dbReference type="ChEBI" id="CHEBI:15378"/>
        <dbReference type="ChEBI" id="CHEBI:16526"/>
        <dbReference type="ChEBI" id="CHEBI:33019"/>
        <dbReference type="ChEBI" id="CHEBI:37575"/>
        <dbReference type="ChEBI" id="CHEBI:57841"/>
        <dbReference type="ChEBI" id="CHEBI:62890"/>
        <dbReference type="EC" id="2.5.1.3"/>
    </reaction>
</comment>
<dbReference type="NCBIfam" id="NF000740">
    <property type="entry name" value="PRK00043.3-4"/>
    <property type="match status" value="1"/>
</dbReference>
<comment type="caution">
    <text evidence="10">Lacks conserved residue(s) required for the propagation of feature annotation.</text>
</comment>
<evidence type="ECO:0000256" key="1">
    <source>
        <dbReference type="ARBA" id="ARBA00003814"/>
    </source>
</evidence>
<feature type="binding site" evidence="10">
    <location>
        <position position="143"/>
    </location>
    <ligand>
        <name>4-amino-2-methyl-5-(diphosphooxymethyl)pyrimidine</name>
        <dbReference type="ChEBI" id="CHEBI:57841"/>
    </ligand>
</feature>
<sequence>MRPTLDLRCYLVTGSGTPEHIIGVARRAVDGGCGIVQVRSKPIDALDLYELTATVAREVGDRATVLVDDRVDVALALRRQGLPVHGVHVGQTDLPVPAVRELLGPDAIVGLTTGTRELVEAANRYGDLIDYVGAGPYRPTPTKESGRTPLGVEGYHDIVAVSQVPVVAIGDVRAEDAADLGATGVAGLAVVRGLMEAPDPQEYAARLIAGFEEGRK</sequence>
<dbReference type="HAMAP" id="MF_00097">
    <property type="entry name" value="TMP_synthase"/>
    <property type="match status" value="1"/>
</dbReference>
<feature type="binding site" evidence="10">
    <location>
        <position position="112"/>
    </location>
    <ligand>
        <name>4-amino-2-methyl-5-(diphosphooxymethyl)pyrimidine</name>
        <dbReference type="ChEBI" id="CHEBI:57841"/>
    </ligand>
</feature>
<feature type="binding site" evidence="10">
    <location>
        <begin position="140"/>
        <end position="142"/>
    </location>
    <ligand>
        <name>2-[(2R,5Z)-2-carboxy-4-methylthiazol-5(2H)-ylidene]ethyl phosphate</name>
        <dbReference type="ChEBI" id="CHEBI:62899"/>
    </ligand>
</feature>
<keyword evidence="13" id="KW-1185">Reference proteome</keyword>
<dbReference type="OrthoDB" id="3243336at2"/>
<dbReference type="STRING" id="1223515.B842_08255"/>
<dbReference type="GO" id="GO:0005737">
    <property type="term" value="C:cytoplasm"/>
    <property type="evidence" value="ECO:0007669"/>
    <property type="project" value="TreeGrafter"/>
</dbReference>
<evidence type="ECO:0000313" key="13">
    <source>
        <dbReference type="Proteomes" id="UP000031524"/>
    </source>
</evidence>